<dbReference type="Proteomes" id="UP001497535">
    <property type="component" value="Unassembled WGS sequence"/>
</dbReference>
<keyword evidence="2" id="KW-1185">Reference proteome</keyword>
<reference evidence="1" key="1">
    <citation type="submission" date="2023-11" db="EMBL/GenBank/DDBJ databases">
        <authorList>
            <person name="Poullet M."/>
        </authorList>
    </citation>
    <scope>NUCLEOTIDE SEQUENCE</scope>
    <source>
        <strain evidence="1">E1834</strain>
    </source>
</reference>
<evidence type="ECO:0000313" key="2">
    <source>
        <dbReference type="Proteomes" id="UP001497535"/>
    </source>
</evidence>
<organism evidence="1 2">
    <name type="scientific">Meloidogyne enterolobii</name>
    <name type="common">Root-knot nematode worm</name>
    <name type="synonym">Meloidogyne mayaguensis</name>
    <dbReference type="NCBI Taxonomy" id="390850"/>
    <lineage>
        <taxon>Eukaryota</taxon>
        <taxon>Metazoa</taxon>
        <taxon>Ecdysozoa</taxon>
        <taxon>Nematoda</taxon>
        <taxon>Chromadorea</taxon>
        <taxon>Rhabditida</taxon>
        <taxon>Tylenchina</taxon>
        <taxon>Tylenchomorpha</taxon>
        <taxon>Tylenchoidea</taxon>
        <taxon>Meloidogynidae</taxon>
        <taxon>Meloidogyninae</taxon>
        <taxon>Meloidogyne</taxon>
    </lineage>
</organism>
<name>A0ACB0XRD8_MELEN</name>
<sequence>MDKIKIKSSFLKLSGYEFKIAVDKDIELSTEFLTLPVDTGKETILGSLSFKNVIKVELLDNSEQKGAGLVLHVNNYMMRKLQQYLVPGSNKLMDYKSSYSQNKLIVFDILNCGHEEMHNIRLILASISRHNYIAQQTKKQNKKSQLGSNPTNPVQFVELISHNQWSVLVSMLANPGFYKLLNIFNWQISGLILIKYG</sequence>
<dbReference type="EMBL" id="CAVMJV010000002">
    <property type="protein sequence ID" value="CAK5013878.1"/>
    <property type="molecule type" value="Genomic_DNA"/>
</dbReference>
<evidence type="ECO:0000313" key="1">
    <source>
        <dbReference type="EMBL" id="CAK5013878.1"/>
    </source>
</evidence>
<gene>
    <name evidence="1" type="ORF">MENTE1834_LOCUS2539</name>
</gene>
<protein>
    <submittedName>
        <fullName evidence="1">Uncharacterized protein</fullName>
    </submittedName>
</protein>
<comment type="caution">
    <text evidence="1">The sequence shown here is derived from an EMBL/GenBank/DDBJ whole genome shotgun (WGS) entry which is preliminary data.</text>
</comment>
<accession>A0ACB0XRD8</accession>
<proteinExistence type="predicted"/>